<dbReference type="InterPro" id="IPR029063">
    <property type="entry name" value="SAM-dependent_MTases_sf"/>
</dbReference>
<dbReference type="Pfam" id="PF13193">
    <property type="entry name" value="AMP-binding_C"/>
    <property type="match status" value="4"/>
</dbReference>
<keyword evidence="9" id="KW-1185">Reference proteome</keyword>
<dbReference type="Gene3D" id="3.40.50.12780">
    <property type="entry name" value="N-terminal domain of ligase-like"/>
    <property type="match status" value="1"/>
</dbReference>
<keyword evidence="5" id="KW-0045">Antibiotic biosynthesis</keyword>
<reference evidence="8 9" key="2">
    <citation type="journal article" date="2023" name="ChemBioChem">
        <title>Acyltransferase Domain Exchange between Two Independent Type I Polyketide Synthases in the Same Producer Strain of Macrolide Antibiotics.</title>
        <authorList>
            <person name="Kudo F."/>
            <person name="Kishikawa K."/>
            <person name="Tsuboi K."/>
            <person name="Kido T."/>
            <person name="Usui T."/>
            <person name="Hashimoto J."/>
            <person name="Shin-Ya K."/>
            <person name="Miyanaga A."/>
            <person name="Eguchi T."/>
        </authorList>
    </citation>
    <scope>NUCLEOTIDE SEQUENCE [LARGE SCALE GENOMIC DNA]</scope>
    <source>
        <strain evidence="8 9">A-8890</strain>
    </source>
</reference>
<feature type="domain" description="Carrier" evidence="7">
    <location>
        <begin position="3642"/>
        <end position="3717"/>
    </location>
</feature>
<dbReference type="InterPro" id="IPR006162">
    <property type="entry name" value="Ppantetheine_attach_site"/>
</dbReference>
<dbReference type="PANTHER" id="PTHR45527">
    <property type="entry name" value="NONRIBOSOMAL PEPTIDE SYNTHETASE"/>
    <property type="match status" value="1"/>
</dbReference>
<dbReference type="InterPro" id="IPR020806">
    <property type="entry name" value="PKS_PP-bd"/>
</dbReference>
<evidence type="ECO:0000256" key="4">
    <source>
        <dbReference type="ARBA" id="ARBA00022737"/>
    </source>
</evidence>
<keyword evidence="4" id="KW-0677">Repeat</keyword>
<dbReference type="CDD" id="cd19540">
    <property type="entry name" value="LCL_NRPS-like"/>
    <property type="match status" value="2"/>
</dbReference>
<comment type="cofactor">
    <cofactor evidence="1">
        <name>pantetheine 4'-phosphate</name>
        <dbReference type="ChEBI" id="CHEBI:47942"/>
    </cofactor>
</comment>
<evidence type="ECO:0000256" key="6">
    <source>
        <dbReference type="SAM" id="MobiDB-lite"/>
    </source>
</evidence>
<evidence type="ECO:0000256" key="1">
    <source>
        <dbReference type="ARBA" id="ARBA00001957"/>
    </source>
</evidence>
<evidence type="ECO:0000313" key="8">
    <source>
        <dbReference type="EMBL" id="BBC29300.1"/>
    </source>
</evidence>
<gene>
    <name evidence="8" type="ORF">SGFS_005940</name>
</gene>
<feature type="compositionally biased region" description="Basic and acidic residues" evidence="6">
    <location>
        <begin position="27"/>
        <end position="41"/>
    </location>
</feature>
<dbReference type="InterPro" id="IPR009081">
    <property type="entry name" value="PP-bd_ACP"/>
</dbReference>
<dbReference type="Gene3D" id="3.40.50.980">
    <property type="match status" value="8"/>
</dbReference>
<feature type="domain" description="Carrier" evidence="7">
    <location>
        <begin position="1129"/>
        <end position="1203"/>
    </location>
</feature>
<dbReference type="CDD" id="cd17646">
    <property type="entry name" value="A_NRPS_AB3403-like"/>
    <property type="match status" value="2"/>
</dbReference>
<accession>A0ABN5V9G4</accession>
<dbReference type="NCBIfam" id="NF003417">
    <property type="entry name" value="PRK04813.1"/>
    <property type="match status" value="8"/>
</dbReference>
<feature type="region of interest" description="Disordered" evidence="6">
    <location>
        <begin position="3559"/>
        <end position="3583"/>
    </location>
</feature>
<dbReference type="PROSITE" id="PS00455">
    <property type="entry name" value="AMP_BINDING"/>
    <property type="match status" value="5"/>
</dbReference>
<evidence type="ECO:0000256" key="5">
    <source>
        <dbReference type="ARBA" id="ARBA00023194"/>
    </source>
</evidence>
<dbReference type="Gene3D" id="2.30.38.10">
    <property type="entry name" value="Luciferase, Domain 3"/>
    <property type="match status" value="4"/>
</dbReference>
<sequence>MCGSEEVLAHWRRLLTPLPLEISLPADRPHPQHPVPERESRTLAGVPDAPDGVRLAAFVALLHRYTGATDLTVGYDGLPVRVSVEHEPTFAELTRRVTQAWEEAEAQRVPFGLLVDELRPRPTRGGGLFFNTALATADRPAGELPAPVDVLLDVDGGVARAAYSPALFDATTVDRLLGHYRALLSDALARPEAPVARLELMGPEEVRRVILDWNATEHAVPAGTWPAMFAEQVRVRPDAVALVFEDEELTYAELDERANRLAHALIARGAGPERIVALALPRSVELFVAEVAVLKSGAAYLPIDHDYPADRIAYMLGDARPVCMVTTQETARDLPEPGPGDDGMALVTLDSLATAAELARRPAHDPTDADRGAPLTTLSAAYVIYTSGSTGRPKGVVLAHSGVAKLVATQSERFGIGPHSRVLQFASPSFDVAFWDLCLGLLSGGRLVVVPAELRVPGAPLADYANAHGITFMILPPALLAAMPDDVRLPPTATLLAGTERVSPELVGRYARGRMMFNAYGPTEATTNSTLGLCDPDTPAGAIVPIGVPDPGTRAYVLDAFLRPVPAGVTGELYLGGAGLARGYLGRPDLTAERFVADPFGAPGERLYRTGDLVRWKADGRLEFLGRADAQVKIRGFRIEPGEIESVLRGHPAVDQVTVVVREDRPGDRRLAAYVVPALDGPRGADEDAQVAEWKELHELLYGAAGTEGREDDTPGFRENFAGWNSMYDGTPIPVEEMREWRAATVERIRELGPVGRVLEIGVGSGLILSRIAPDAEAYWGTDLSAEAVRALRAQVDADPALAAKVELRARPAHDTDGLPAGFFDTVVINSVAQYFPSGEYLEDVLRRASDLLAPGGRIFVGDVRNLRLLRTLRAAVETRRTAGGDEAEAKSALRAALEQSARWEGELLLDPDFFAGLEGFDAEIRLKRATHHNELSRYRYDVVLRPGERTAAVEEREVPWTAVGGLTGLAGLLAERPRRLRVTGVPNARLADDLADLRRLEGSSGEAAPGTDPEDVHALGLEHGYRVALTWNGSADDGAFDAMLVQEGLFTSLYRSAAAYPRANRPAPFRDVTALMRTLRAHAAEWLPDYMVPSAFVPLHALPVTPSGKIDGKALPAPDYAALSSGRAPRTARERLLCGLYTEVLGLDSVTAEDDFLALGGDSITAIQLLIRARESGLRLTTRDVFRHRTVEALAQAAVERVDVRVADSPLALVEVDDGELAEIQGTHPLAIEEFLPLTPLQQGFFFHSLTGGADGDTYVVQQVLDLAGPVDGETLRRAAQRLLDRHAPLRTAFRQRSDGTPVQIITSDAELPWREVDLSSQATEVRDALGDAVAADERARGFDLTAPPLLRCALIRLGEERGRLVLTFHHIVADGWSLPVLHRELMAYYGTDAPPLAEVTPYRAFLRHLGERDREAARETWRSALAGLDEPTRLVGTPATGAPVHPAHVRLELSERTTARLAERAREQGVTLGTVVQAAWGLLLGRLTGRDDVVFGTTVSGRDGEVDGIASMVGLFINTLPTRFRWSPGETLGTLLVRLQEEQARLLDHQHLGLAEIQRLAGHAGEGELFDTLVVFENYPAEPGLRDASGRVRITGDAFHDAVHYPLALVVKPGRRLDLRLKHHAERLDAEEVRALGNRLARVLEAIADAPDQPAAAVDLLTPDEALHAHPAGAERPVPDTTLAEAFSAQVARTPEATAVVFEDERLTYAELDARAEALAARLRGRGARPGTFVAVAVPRSAELMVALLGVLKAGAAYLPVDLDYPADRVAHMLTDSGATTVVTLSSTAARLPQRNVPSVLLLDTDEQDEIPPPSAPAARPDDPAYLIYTSGSTGLPKGVVVTHRAVVNRLAWMQHTYGLGTDDRVLQKTPSSFDVSVWEFFWPLLEGAAVVLARPDGHRDPAYLASLVRDRSITTLHFVPSMLEAFLQSDDVTADPSGWSSSLRRVFSSGEALPVAAASRWRTLTGVPLHNLYGPTEAAVDVTYHPYTDGEQGVSVPIGRPVWNTGLRVLDTCLRPVPDGVPGELYLTGVQLARGYHARASLTAERFTADPYGPPGSRMYRTGDLVRRRADGVIEYLGRTDRQVKLRGNRVELGEIEETLARLPEVAQAAVTVRDDALVAYVVPAGRGVEVTDLGTALAAALPSPMVPGAWVVLDALPLTPSGKLDRAALPAPQAVRAAARAPRNPVEQVLTEIFAAVLKLADVSVDDDFFLLGGDSISSIGVSSRARRAGLVLGPRDVFEHRTPAALAVAAGVTDAREVAPAASAFVLTDEERERVERLAPGLVEDVWPLAPLQEGLFFHSTYDDSSLDVYTVHESFDFTERVDTARLSAAVRTLLARNPSLRAGFTSEGLRQPVQFIVRAAEIPLTEVDLSGLSSAEQDRRIAELMDGSRAQRFDLTRPLLFRMLLVRLGDERGDRLVIGRHLILWDGWSAWLFLDQLFALYESGGDPAGLTRPGSYRDYLAWLERQDDGEATRVWRAALAGFEEPTLLVPAVSERGSEPVIPEHLGAELDPTVAERLRETARSHGLTLNTVLNAAWGLVLAGATGRSDIAFGTTVAGRPSEVPDVENVIGMFLNTVPARIAFDPRESVLDLLRRVQGERLEVMPYEYLGLGVLQAESGHRRLFDTLFVLRNADTDERLAELRERHGATAVANVDATHYPANLVVTPGERVRVTLAYRPDVLEGAYAQSLLDRFVLLVDRLVADPSAPVGSLHALLPAETAALAREEAAQRQPVPHETVADMLAAQAARTPDATALVFGAQTLTYAELDARCNRMARLLLARGAGPEKVIALGLPRSIDMVVALFAVLRTGSAYLPLELDHPAERLSLMLADAGPLLLLSAEAVSRTLTGDTPRVLLDDPEIAAELNRLSTDPVSVSFSLDHPAYVIYTSGSTGRPKGVVTPYVGLTNMQLNHQKEIFAPAIASAGGRRLRIAHTVSFAFDMSWEELLWLVEGHEVHVCDEELRRDATALVAYCEEHRVDVVNVTPTYAHLLIEEGLLEGHRPPLVLLGGEAVTETVWNTLRDTGGTYGYNLYGPTEYTINTLGGGTEDSATPTVGRPIRATRARVLDTWLRPVPDGVAGELYIAGVGLARGYLDRPGLTAERFVADPYGRPGERMYRTGDLVRRRPDGNLDFLGRTDDQVKIRGYRVELGEIETALAQHPGVSQAAVIARDDTSAPGTKRLVGYVVPAETDAEARASAEREQIGEWQEIYSAEYAEIGTAVFTEDFAGWDSSYDGEPIPLEHMREWREATVERIRELRPRRVLEIGVGSGLLLSRLAPDAESYWATDFAAPVIRKIGEDLRADPELARKVELRCRPAEVTDGLPVGFFDTVVINSVVQYFPSLDHLRKVIRGAMGLLAPGGALFIGDVRDLRQARVFQTGIQLARAGTDLDPEALRRAVDRGLSLEKELLIDPDWFASLGLGVELRTKAGRHQNELTRYRYDVVLYEESSDAMRVDDAPVVEWSGASALSGHLSGADLLRVRRVPDARTAGDLGALRALESGRRLPGALVAPVVEPEDLRAIGESHGYRVLTTCSEEPGYFDAVFVRGTTPRRTAGLHLPRPERGTAPYANTPTATRGNGALVRRLREDLGRRLPGYMVPAAFVVLPRLPMNDNGKLDVRALPDAEPAVALSKGRGPGTPVEEVLCRLFAEVLGLPRTGAEDSFFDLGGHSLLATRLISRARTELGAELAIRDLFEAPTPEALALRAEAGRPARPALAPVTERPARIPLSAAQRRLWLVERITGGGVAYNFPLVFRLRGELDVDALRAALRDMTDRHEALRTRFLEADGEPYQWIVAPGEAEPEFVVSDVADGELAAHIEAAQRRPFDLSTELPVRGEVLRLSTDDHVVALVLHHITTDEWSDRPFLADLGTAYAARRVGRAPAWAAPLPVQYADYTLWQDTLLGQVGEAQLAHWTEALSDLPEELALPLDRPRPTEPTGRGGKVRLELDTDTGRALRELSGATGTSMFMLFQAATAALLHRVGAGDDIPLGAPIAGRTDDALGDLVGFFVNTLVLRTDVSGDPTFRQLLARVRESSLEAFEHQDLPFDQVVEAVNPPRVAGRNPLFQVMLGYHYRPDGDPDVLGMPTEWFDMDTGMAKFDLHFTFVDEVGRDRLTLLLEYALDLCDESTAQRLAGRLVRLLEQVADEPDLLVRELEVLEEDERESVLVRWNDTARGVPASTLPELFRAQVARTPDALALVDGEQHLTYAELDTRVERTARVLAALGVGPERTVAVALPRSADLVVALLAVHRAGGAYLPLDSDQPRERLALMLEEAGPVCVIEDALPEGPTTGEPPTSYDPLSPAYVIYTSGSTGRPKGVVVPHEGIVNRLLWMQDAYGLTAGDRVLQKTPSGFDVSVWEFFWPLITGAALVVARPEGHKDPAYLAAVIREQGVTTAHFVPSMLQVFLEEPAAERCTGLRQVMCSGEALPGAVAERFHEVLPAARLHNLYGPTEASVDVTAIEVPPGAERVAIGRPVWNTRTYVLDAALRPVPPGVAGELYLAGVQLARGYLDRPGLSAERFVADPYGPPGSRMYRTGDLARWTADGTLDYLGRTDHQVKIRGVRIEPGEIEAALARHPAVGHAVVVPHEQRLVTYVVPAAGSESADPSVLRAHTAAVLPEHMVPAAFVVLDALPLTANGKLDRRSLPVPDFGADSGVGGRARDPREEILCGLFAEILGVERVGVDDDFFVLGGHSLLAMRLVAGVRAAFGAEMSLRAVFDAPTVAGLAARLTEGATAGARARPALTVRPRPERLPLSSAQQRLWVLYQVEGPSATYNIPSAWRLTGALDVEALRAAVHDVVVRHETLRTVFPDEKGRAFQRVLVPDEVSVPFEVADTDAERLPGLLAEAGAYGFALERELPLRVHVFRTGEEEWTLLLLLHHIAGDEWSEGPLHRDLALAYAARTAGRAPAWEPLPVQYADYTLWQREVLGDEKDPESLAARQVGYWRKALAGLPEELALPVDRPRPLESTYRGGAADLSLDAQLTADLGQLARENGVSVFMVMQAAVATLLTRLGAGHDIPIGSPISGRTDAALEDLVGFFLNTLVLRTDTSGEPTFRELLARVREADLAAFDHQDVPFERLVEVLNPVRSLARHPLFQVMVVYLAAGGDEAGLPGLRGRRDEVVNPTAKFDLSFDFVERADGDGVDGVLEYSADLFDHATAQSFADRLRRVLRAVVADPDLRLGRIDILDGDERQRLLDGWHGRPALAAPTTVPALFEERVREHPGLPAVASDGIELTFAELNEEANRLARLLVRLGAGPEQFVALSLPRTARFLVAVLAVHKAGAAYLPLAPDAPAERTADVLDDARPVLTLTTKELRGTLPPHSVPLVLDEPVTVDRITAEPATDLTDADRSAPLTPRNPAYVIYTSGSTGRPKGVVITHETLGNLFHSHRETLYAPAIELAGRRHLRAGHAWSFFFDASWQPQLWLLDGHCVHIVSEEVRRDPELLAAAVVEHRFDFLEVTPSFFAQMAENGLLDGDDCPLSVVGVGGEAVPVALWRRLAGLRGTEAFNLYGPTESTVDALVARVRDSERPLVGRPVAGTRAYVLDGLLQPVPRGVTGELYLSGGGLARGYLGAPGLTAERFVADPFGEPGSRLYRTGDLARWTADGRLDYLGRADDQVKIRGFRIEPAEIESTLSTHPSVGQAVVTVRQDGSRKLLVAYVVPSSAAALDPAALRAHVSGRLPDHMVPAAVVLLDRFPELANGKLDRAALPAPDFSALSSGRSPATPAERTLCAVFAEVLGLEQVGVDDDFFALGGDSIVAMQLVGRARAAGVRITPRLVFRHRTVAALGTVAESVDTAARRPEDDGTGSVPLTPVMHWLRELGGPFASYHQSALVRTPAELDLPGLTCVLQALADRHDLLRATLVRPSREAGEDWSLHVPAVGAVHAAGWIQRVDVAGLDAEALSEAVRERAHVARALLDPDAGAMVRAVWFDAGDAPGRLLLTAHHLVVDGVSWRVLLPDLAAAWRDVSAGRPVRLDPVETSFASWSRLLSELAQDPARESELPLWKGILSGGGTESFPLVREPDPDRDTTATRREVVLRLPAERTGPLLSAVPAAFGAAVNDVLLAGLGLAFADWRRRGGGSDTSMLVDLEGHGREEELGGDGVDLSRTVGWFTSVFPVRLDPGPADPAEAFAGGAAAEEAVRRVREHLASLPANGVGYGMLRHLNPRTREALAAHEPARVEFNYLGRFGIPEETDWSYAPEEDVADIGPEAATREGHALEINVVTEDRADGPVLAAHWSYLEGLLPRETVQDLAETWFKALEGLVRWAERNTAE</sequence>
<dbReference type="InterPro" id="IPR010071">
    <property type="entry name" value="AA_adenyl_dom"/>
</dbReference>
<evidence type="ECO:0000256" key="3">
    <source>
        <dbReference type="ARBA" id="ARBA00022553"/>
    </source>
</evidence>
<feature type="domain" description="Carrier" evidence="7">
    <location>
        <begin position="2185"/>
        <end position="2259"/>
    </location>
</feature>
<dbReference type="InterPro" id="IPR023213">
    <property type="entry name" value="CAT-like_dom_sf"/>
</dbReference>
<evidence type="ECO:0000259" key="7">
    <source>
        <dbReference type="PROSITE" id="PS50075"/>
    </source>
</evidence>
<evidence type="ECO:0000256" key="2">
    <source>
        <dbReference type="ARBA" id="ARBA00022450"/>
    </source>
</evidence>
<dbReference type="SUPFAM" id="SSF53335">
    <property type="entry name" value="S-adenosyl-L-methionine-dependent methyltransferases"/>
    <property type="match status" value="2"/>
</dbReference>
<keyword evidence="3" id="KW-0597">Phosphoprotein</keyword>
<dbReference type="PROSITE" id="PS00012">
    <property type="entry name" value="PHOSPHOPANTETHEINE"/>
    <property type="match status" value="3"/>
</dbReference>
<dbReference type="RefSeq" id="WP_286247346.1">
    <property type="nucleotide sequence ID" value="NZ_AP018448.1"/>
</dbReference>
<dbReference type="CDD" id="cd02440">
    <property type="entry name" value="AdoMet_MTases"/>
    <property type="match status" value="2"/>
</dbReference>
<keyword evidence="2" id="KW-0596">Phosphopantetheine</keyword>
<dbReference type="CDD" id="cd05930">
    <property type="entry name" value="A_NRPS"/>
    <property type="match status" value="2"/>
</dbReference>
<dbReference type="InterPro" id="IPR042099">
    <property type="entry name" value="ANL_N_sf"/>
</dbReference>
<dbReference type="Proteomes" id="UP001321542">
    <property type="component" value="Chromosome"/>
</dbReference>
<dbReference type="CDD" id="cd19534">
    <property type="entry name" value="E_NRPS"/>
    <property type="match status" value="1"/>
</dbReference>
<dbReference type="InterPro" id="IPR036736">
    <property type="entry name" value="ACP-like_sf"/>
</dbReference>
<dbReference type="Gene3D" id="3.30.300.30">
    <property type="match status" value="7"/>
</dbReference>
<dbReference type="CDD" id="cd19543">
    <property type="entry name" value="DCL_NRPS"/>
    <property type="match status" value="2"/>
</dbReference>
<dbReference type="InterPro" id="IPR001242">
    <property type="entry name" value="Condensation_dom"/>
</dbReference>
<evidence type="ECO:0000313" key="9">
    <source>
        <dbReference type="Proteomes" id="UP001321542"/>
    </source>
</evidence>
<reference evidence="8 9" key="1">
    <citation type="journal article" date="2010" name="ChemBioChem">
        <title>Cloning and characterization of the biosynthetic gene cluster of 16-membered macrolide antibiotic FD-891: involvement of a dual functional cytochrome P450 monooxygenase catalyzing epoxidation and hydroxylation.</title>
        <authorList>
            <person name="Kudo F."/>
            <person name="Motegi A."/>
            <person name="Mizoue K."/>
            <person name="Eguchi T."/>
        </authorList>
    </citation>
    <scope>NUCLEOTIDE SEQUENCE [LARGE SCALE GENOMIC DNA]</scope>
    <source>
        <strain evidence="8 9">A-8890</strain>
    </source>
</reference>
<dbReference type="Pfam" id="PF00501">
    <property type="entry name" value="AMP-binding"/>
    <property type="match status" value="5"/>
</dbReference>
<feature type="domain" description="Carrier" evidence="7">
    <location>
        <begin position="4668"/>
        <end position="4743"/>
    </location>
</feature>
<dbReference type="SUPFAM" id="SSF56801">
    <property type="entry name" value="Acetyl-CoA synthetase-like"/>
    <property type="match status" value="5"/>
</dbReference>
<dbReference type="NCBIfam" id="TIGR01733">
    <property type="entry name" value="AA-adenyl-dom"/>
    <property type="match status" value="5"/>
</dbReference>
<dbReference type="InterPro" id="IPR010060">
    <property type="entry name" value="NRPS_synth"/>
</dbReference>
<dbReference type="Gene3D" id="1.10.1200.10">
    <property type="entry name" value="ACP-like"/>
    <property type="match status" value="5"/>
</dbReference>
<dbReference type="Gene3D" id="3.30.559.10">
    <property type="entry name" value="Chloramphenicol acetyltransferase-like domain"/>
    <property type="match status" value="5"/>
</dbReference>
<dbReference type="SUPFAM" id="SSF52777">
    <property type="entry name" value="CoA-dependent acyltransferases"/>
    <property type="match status" value="11"/>
</dbReference>
<dbReference type="SMART" id="SM00823">
    <property type="entry name" value="PKS_PP"/>
    <property type="match status" value="5"/>
</dbReference>
<dbReference type="NCBIfam" id="TIGR01720">
    <property type="entry name" value="NRPS-para261"/>
    <property type="match status" value="1"/>
</dbReference>
<dbReference type="InterPro" id="IPR013217">
    <property type="entry name" value="Methyltransf_12"/>
</dbReference>
<organism evidence="8 9">
    <name type="scientific">Streptomyces graminofaciens</name>
    <dbReference type="NCBI Taxonomy" id="68212"/>
    <lineage>
        <taxon>Bacteria</taxon>
        <taxon>Bacillati</taxon>
        <taxon>Actinomycetota</taxon>
        <taxon>Actinomycetes</taxon>
        <taxon>Kitasatosporales</taxon>
        <taxon>Streptomycetaceae</taxon>
        <taxon>Streptomyces</taxon>
    </lineage>
</organism>
<dbReference type="InterPro" id="IPR025110">
    <property type="entry name" value="AMP-bd_C"/>
</dbReference>
<protein>
    <submittedName>
        <fullName evidence="8">NRPS/siderophore biosynthesis protein</fullName>
    </submittedName>
</protein>
<dbReference type="Pfam" id="PF08242">
    <property type="entry name" value="Methyltransf_12"/>
    <property type="match status" value="2"/>
</dbReference>
<dbReference type="InterPro" id="IPR045851">
    <property type="entry name" value="AMP-bd_C_sf"/>
</dbReference>
<name>A0ABN5V9G4_9ACTN</name>
<dbReference type="Gene3D" id="3.30.559.30">
    <property type="entry name" value="Nonribosomal peptide synthetase, condensation domain"/>
    <property type="match status" value="6"/>
</dbReference>
<dbReference type="InterPro" id="IPR020845">
    <property type="entry name" value="AMP-binding_CS"/>
</dbReference>
<dbReference type="Gene3D" id="3.40.50.150">
    <property type="entry name" value="Vaccinia Virus protein VP39"/>
    <property type="match status" value="2"/>
</dbReference>
<dbReference type="EMBL" id="AP018448">
    <property type="protein sequence ID" value="BBC29300.1"/>
    <property type="molecule type" value="Genomic_DNA"/>
</dbReference>
<dbReference type="Pfam" id="PF00550">
    <property type="entry name" value="PP-binding"/>
    <property type="match status" value="5"/>
</dbReference>
<dbReference type="Pfam" id="PF00668">
    <property type="entry name" value="Condensation"/>
    <property type="match status" value="5"/>
</dbReference>
<dbReference type="PROSITE" id="PS50075">
    <property type="entry name" value="CARRIER"/>
    <property type="match status" value="5"/>
</dbReference>
<dbReference type="InterPro" id="IPR000873">
    <property type="entry name" value="AMP-dep_synth/lig_dom"/>
</dbReference>
<proteinExistence type="predicted"/>
<feature type="region of interest" description="Disordered" evidence="6">
    <location>
        <begin position="22"/>
        <end position="46"/>
    </location>
</feature>
<dbReference type="PANTHER" id="PTHR45527:SF1">
    <property type="entry name" value="FATTY ACID SYNTHASE"/>
    <property type="match status" value="1"/>
</dbReference>
<feature type="domain" description="Carrier" evidence="7">
    <location>
        <begin position="5736"/>
        <end position="5810"/>
    </location>
</feature>
<dbReference type="SUPFAM" id="SSF47336">
    <property type="entry name" value="ACP-like"/>
    <property type="match status" value="5"/>
</dbReference>